<feature type="region of interest" description="Disordered" evidence="1">
    <location>
        <begin position="1"/>
        <end position="55"/>
    </location>
</feature>
<protein>
    <submittedName>
        <fullName evidence="3">Uncharacterized protein</fullName>
    </submittedName>
</protein>
<feature type="compositionally biased region" description="Polar residues" evidence="1">
    <location>
        <begin position="13"/>
        <end position="30"/>
    </location>
</feature>
<dbReference type="Proteomes" id="UP000298652">
    <property type="component" value="Chromosome 7"/>
</dbReference>
<reference evidence="3" key="1">
    <citation type="submission" date="2019-03" db="EMBL/GenBank/DDBJ databases">
        <title>WGS assembly of Setaria viridis.</title>
        <authorList>
            <person name="Huang P."/>
            <person name="Jenkins J."/>
            <person name="Grimwood J."/>
            <person name="Barry K."/>
            <person name="Healey A."/>
            <person name="Mamidi S."/>
            <person name="Sreedasyam A."/>
            <person name="Shu S."/>
            <person name="Feldman M."/>
            <person name="Wu J."/>
            <person name="Yu Y."/>
            <person name="Chen C."/>
            <person name="Johnson J."/>
            <person name="Rokhsar D."/>
            <person name="Baxter I."/>
            <person name="Schmutz J."/>
            <person name="Brutnell T."/>
            <person name="Kellogg E."/>
        </authorList>
    </citation>
    <scope>NUCLEOTIDE SEQUENCE [LARGE SCALE GENOMIC DNA]</scope>
</reference>
<keyword evidence="2" id="KW-0472">Membrane</keyword>
<evidence type="ECO:0000313" key="4">
    <source>
        <dbReference type="Proteomes" id="UP000298652"/>
    </source>
</evidence>
<dbReference type="EMBL" id="CM016558">
    <property type="protein sequence ID" value="TKW03173.1"/>
    <property type="molecule type" value="Genomic_DNA"/>
</dbReference>
<feature type="region of interest" description="Disordered" evidence="1">
    <location>
        <begin position="360"/>
        <end position="396"/>
    </location>
</feature>
<evidence type="ECO:0000256" key="1">
    <source>
        <dbReference type="SAM" id="MobiDB-lite"/>
    </source>
</evidence>
<sequence>MPTPGHLAATGCRYSSTRVTQAEGQGSAPSTPEVRPAPTPGARPQSPAGSGPRQAIRSACPPWPVGLLLPDNERARSWGQNVLLLLLVVFLLLILIVVVIRHDLAPPPPLELLGGLLFLPHRLIVLTPLLLLGEEVVLLPPLCVLWHWRARVHDPAHVALQTRKLRVRATDQEMQKRRTRARSHHQLDEILVWAHQRVTEHRVIGVLVVQRLPNSLPDLGVGKCASRKDGALGRRTGNHVGKRANLEHQQRHPPSVRRPFLMWPSAREVPKLEHVQDSIAKGRKARQWRAREAATLGEGRRTVHKKAKGAREGEKVREQVRAEPARQTTRLIGGRVGSERGGLVAVNAAPESVRMICCRKTSPPLSFHGPAPSATSPPKERACTTSSTSGPRPTNR</sequence>
<feature type="compositionally biased region" description="Polar residues" evidence="1">
    <location>
        <begin position="383"/>
        <end position="396"/>
    </location>
</feature>
<keyword evidence="4" id="KW-1185">Reference proteome</keyword>
<dbReference type="AlphaFoldDB" id="A0A4U6TQA3"/>
<evidence type="ECO:0000256" key="2">
    <source>
        <dbReference type="SAM" id="Phobius"/>
    </source>
</evidence>
<feature type="transmembrane region" description="Helical" evidence="2">
    <location>
        <begin position="82"/>
        <end position="100"/>
    </location>
</feature>
<accession>A0A4U6TQA3</accession>
<evidence type="ECO:0000313" key="3">
    <source>
        <dbReference type="EMBL" id="TKW03173.1"/>
    </source>
</evidence>
<keyword evidence="2" id="KW-1133">Transmembrane helix</keyword>
<name>A0A4U6TQA3_SETVI</name>
<dbReference type="Gramene" id="TKW03173">
    <property type="protein sequence ID" value="TKW03173"/>
    <property type="gene ID" value="SEVIR_7G006200v2"/>
</dbReference>
<keyword evidence="2" id="KW-0812">Transmembrane</keyword>
<organism evidence="3 4">
    <name type="scientific">Setaria viridis</name>
    <name type="common">Green bristlegrass</name>
    <name type="synonym">Setaria italica subsp. viridis</name>
    <dbReference type="NCBI Taxonomy" id="4556"/>
    <lineage>
        <taxon>Eukaryota</taxon>
        <taxon>Viridiplantae</taxon>
        <taxon>Streptophyta</taxon>
        <taxon>Embryophyta</taxon>
        <taxon>Tracheophyta</taxon>
        <taxon>Spermatophyta</taxon>
        <taxon>Magnoliopsida</taxon>
        <taxon>Liliopsida</taxon>
        <taxon>Poales</taxon>
        <taxon>Poaceae</taxon>
        <taxon>PACMAD clade</taxon>
        <taxon>Panicoideae</taxon>
        <taxon>Panicodae</taxon>
        <taxon>Paniceae</taxon>
        <taxon>Cenchrinae</taxon>
        <taxon>Setaria</taxon>
    </lineage>
</organism>
<proteinExistence type="predicted"/>
<gene>
    <name evidence="3" type="ORF">SEVIR_7G006200v2</name>
</gene>